<reference evidence="1 2" key="1">
    <citation type="journal article" date="2022" name="Syst. Appl. Microbiol.">
        <title>Natronocalculus amylovorans gen. nov., sp. nov., and Natranaeroarchaeum aerophilus sp. nov., dominant culturable amylolytic natronoarchaea from hypersaline soda lakes in southwestern Siberia.</title>
        <authorList>
            <person name="Sorokin D.Y."/>
            <person name="Elcheninov A.G."/>
            <person name="Khizhniak T.V."/>
            <person name="Koenen M."/>
            <person name="Bale N.J."/>
            <person name="Damste J.S.S."/>
            <person name="Kublanov I.V."/>
        </authorList>
    </citation>
    <scope>NUCLEOTIDE SEQUENCE [LARGE SCALE GENOMIC DNA]</scope>
    <source>
        <strain evidence="1 2">AArc-St1-1</strain>
    </source>
</reference>
<dbReference type="RefSeq" id="WP_250597753.1">
    <property type="nucleotide sequence ID" value="NZ_JAKRVY010000008.1"/>
</dbReference>
<protein>
    <submittedName>
        <fullName evidence="1">Uncharacterized protein</fullName>
    </submittedName>
</protein>
<dbReference type="PROSITE" id="PS51318">
    <property type="entry name" value="TAT"/>
    <property type="match status" value="1"/>
</dbReference>
<evidence type="ECO:0000313" key="2">
    <source>
        <dbReference type="Proteomes" id="UP001202674"/>
    </source>
</evidence>
<dbReference type="InterPro" id="IPR006311">
    <property type="entry name" value="TAT_signal"/>
</dbReference>
<proteinExistence type="predicted"/>
<comment type="caution">
    <text evidence="1">The sequence shown here is derived from an EMBL/GenBank/DDBJ whole genome shotgun (WGS) entry which is preliminary data.</text>
</comment>
<dbReference type="EMBL" id="JAKRVY010000008">
    <property type="protein sequence ID" value="MCL9814621.1"/>
    <property type="molecule type" value="Genomic_DNA"/>
</dbReference>
<sequence length="276" mass="29383">MTRSPVTCRRAILAAVGTSASALAVGTATAPTTATLRVRVIPAATGDRWNGWDRPALEAYAAVGVALERLTAHIERESQTVDDADWSLDAEPGVDPPTGLDGSDLLTAFGDLLEERDARSANTAHLLLAREPFNPDLGYGTARADVTRGGDGTVTIANLGATERWDGRDVTRNIAIHEVLHTLVDDEAVSGVVEGSCDHDLGSVTQVDAGVREVTPFATAYAGAAEPGSETTWHGTGCGDHDRFYRHDGIAEEWRHTTELSEGTLDAVRDFAERRL</sequence>
<evidence type="ECO:0000313" key="1">
    <source>
        <dbReference type="EMBL" id="MCL9814621.1"/>
    </source>
</evidence>
<keyword evidence="2" id="KW-1185">Reference proteome</keyword>
<dbReference type="Proteomes" id="UP001202674">
    <property type="component" value="Unassembled WGS sequence"/>
</dbReference>
<organism evidence="1 2">
    <name type="scientific">Natranaeroarchaeum aerophilus</name>
    <dbReference type="NCBI Taxonomy" id="2917711"/>
    <lineage>
        <taxon>Archaea</taxon>
        <taxon>Methanobacteriati</taxon>
        <taxon>Methanobacteriota</taxon>
        <taxon>Stenosarchaea group</taxon>
        <taxon>Halobacteria</taxon>
        <taxon>Halobacteriales</taxon>
        <taxon>Natronoarchaeaceae</taxon>
        <taxon>Natranaeroarchaeum</taxon>
    </lineage>
</organism>
<gene>
    <name evidence="1" type="ORF">AArcSt11_13260</name>
</gene>
<dbReference type="AlphaFoldDB" id="A0AAE3FSX8"/>
<accession>A0AAE3FSX8</accession>
<name>A0AAE3FSX8_9EURY</name>